<dbReference type="Proteomes" id="UP000184206">
    <property type="component" value="Unassembled WGS sequence"/>
</dbReference>
<reference evidence="1 2" key="1">
    <citation type="submission" date="2016-11" db="EMBL/GenBank/DDBJ databases">
        <authorList>
            <person name="Jaros S."/>
            <person name="Januszkiewicz K."/>
            <person name="Wedrychowicz H."/>
        </authorList>
    </citation>
    <scope>NUCLEOTIDE SEQUENCE [LARGE SCALE GENOMIC DNA]</scope>
    <source>
        <strain evidence="1 2">DSM 16010</strain>
    </source>
</reference>
<organism evidence="1 2">
    <name type="scientific">Lacicoccus alkaliphilus DSM 16010</name>
    <dbReference type="NCBI Taxonomy" id="1123231"/>
    <lineage>
        <taxon>Bacteria</taxon>
        <taxon>Bacillati</taxon>
        <taxon>Bacillota</taxon>
        <taxon>Bacilli</taxon>
        <taxon>Bacillales</taxon>
        <taxon>Salinicoccaceae</taxon>
        <taxon>Lacicoccus</taxon>
    </lineage>
</organism>
<gene>
    <name evidence="1" type="ORF">SAMN02745189_00921</name>
</gene>
<protein>
    <recommendedName>
        <fullName evidence="3">Trypsin-like peptidase domain-containing protein</fullName>
    </recommendedName>
</protein>
<dbReference type="STRING" id="1123231.SAMN02745189_00921"/>
<evidence type="ECO:0000313" key="2">
    <source>
        <dbReference type="Proteomes" id="UP000184206"/>
    </source>
</evidence>
<dbReference type="EMBL" id="FRCF01000002">
    <property type="protein sequence ID" value="SHL71929.1"/>
    <property type="molecule type" value="Genomic_DNA"/>
</dbReference>
<evidence type="ECO:0000313" key="1">
    <source>
        <dbReference type="EMBL" id="SHL71929.1"/>
    </source>
</evidence>
<proteinExistence type="predicted"/>
<sequence length="129" mass="14368">MMGYPNGIWDRVNNKPIFRKGITATHPYNNYDGKEEFMIDAACFPGSSGSPVFLLNEGSYQDRQGNTYMGQTRIFLLVILYAGPQHTITGEIEIIDIPTSDTAVPISRIPNNLGLIIKSSRINELEGLF</sequence>
<keyword evidence="2" id="KW-1185">Reference proteome</keyword>
<name>A0A1M7CYH6_9BACL</name>
<accession>A0A1M7CYH6</accession>
<dbReference type="AlphaFoldDB" id="A0A1M7CYH6"/>
<evidence type="ECO:0008006" key="3">
    <source>
        <dbReference type="Google" id="ProtNLM"/>
    </source>
</evidence>